<keyword evidence="4" id="KW-1185">Reference proteome</keyword>
<gene>
    <name evidence="3" type="ORF">POSPLADRAFT_1042018</name>
</gene>
<dbReference type="STRING" id="670580.A0A1X6MIN8"/>
<dbReference type="RefSeq" id="XP_024333101.1">
    <property type="nucleotide sequence ID" value="XM_024478016.1"/>
</dbReference>
<sequence>MAARVLVLSFLALLWTPLALAGTQNLTIDDADPRFSYSPSGKWTARPGPCSGCQAEPNSSLAYDGTWHDTTFVNGQDLTPFNATVSFSGSAVYVYCIISHAQSDPDGNTDMQFMIDGEIVGSANIPPTGEATYSYNYLVYSGQFAEGQHTLTVVNGQEGGPTSLALLDYIKYTTEVELLPSSTPTASGNATGPASSAQDTQTSASLPATTSLSSHSASPAASVRSYFNSGMGTILVMIVMAGTTLL</sequence>
<evidence type="ECO:0000313" key="3">
    <source>
        <dbReference type="EMBL" id="OSX56307.1"/>
    </source>
</evidence>
<name>A0A1X6MIN8_9APHY</name>
<reference evidence="3 4" key="1">
    <citation type="submission" date="2017-04" db="EMBL/GenBank/DDBJ databases">
        <title>Genome Sequence of the Model Brown-Rot Fungus Postia placenta SB12.</title>
        <authorList>
            <consortium name="DOE Joint Genome Institute"/>
            <person name="Gaskell J."/>
            <person name="Kersten P."/>
            <person name="Larrondo L.F."/>
            <person name="Canessa P."/>
            <person name="Martinez D."/>
            <person name="Hibbett D."/>
            <person name="Schmoll M."/>
            <person name="Kubicek C.P."/>
            <person name="Martinez A.T."/>
            <person name="Yadav J."/>
            <person name="Master E."/>
            <person name="Magnuson J.K."/>
            <person name="James T."/>
            <person name="Yaver D."/>
            <person name="Berka R."/>
            <person name="Labutti K."/>
            <person name="Lipzen A."/>
            <person name="Aerts A."/>
            <person name="Barry K."/>
            <person name="Henrissat B."/>
            <person name="Blanchette R."/>
            <person name="Grigoriev I."/>
            <person name="Cullen D."/>
        </authorList>
    </citation>
    <scope>NUCLEOTIDE SEQUENCE [LARGE SCALE GENOMIC DNA]</scope>
    <source>
        <strain evidence="3 4">MAD-698-R-SB12</strain>
    </source>
</reference>
<feature type="region of interest" description="Disordered" evidence="1">
    <location>
        <begin position="181"/>
        <end position="215"/>
    </location>
</feature>
<proteinExistence type="predicted"/>
<feature type="signal peptide" evidence="2">
    <location>
        <begin position="1"/>
        <end position="21"/>
    </location>
</feature>
<evidence type="ECO:0000313" key="4">
    <source>
        <dbReference type="Proteomes" id="UP000194127"/>
    </source>
</evidence>
<protein>
    <submittedName>
        <fullName evidence="3">Uncharacterized protein</fullName>
    </submittedName>
</protein>
<dbReference type="OrthoDB" id="3245657at2759"/>
<dbReference type="GeneID" id="36322966"/>
<dbReference type="Proteomes" id="UP000194127">
    <property type="component" value="Unassembled WGS sequence"/>
</dbReference>
<dbReference type="EMBL" id="KZ110614">
    <property type="protein sequence ID" value="OSX56307.1"/>
    <property type="molecule type" value="Genomic_DNA"/>
</dbReference>
<accession>A0A1X6MIN8</accession>
<keyword evidence="2" id="KW-0732">Signal</keyword>
<feature type="chain" id="PRO_5012710687" evidence="2">
    <location>
        <begin position="22"/>
        <end position="246"/>
    </location>
</feature>
<feature type="compositionally biased region" description="Low complexity" evidence="1">
    <location>
        <begin position="194"/>
        <end position="215"/>
    </location>
</feature>
<feature type="compositionally biased region" description="Polar residues" evidence="1">
    <location>
        <begin position="181"/>
        <end position="193"/>
    </location>
</feature>
<organism evidence="3 4">
    <name type="scientific">Postia placenta MAD-698-R-SB12</name>
    <dbReference type="NCBI Taxonomy" id="670580"/>
    <lineage>
        <taxon>Eukaryota</taxon>
        <taxon>Fungi</taxon>
        <taxon>Dikarya</taxon>
        <taxon>Basidiomycota</taxon>
        <taxon>Agaricomycotina</taxon>
        <taxon>Agaricomycetes</taxon>
        <taxon>Polyporales</taxon>
        <taxon>Adustoporiaceae</taxon>
        <taxon>Rhodonia</taxon>
    </lineage>
</organism>
<evidence type="ECO:0000256" key="1">
    <source>
        <dbReference type="SAM" id="MobiDB-lite"/>
    </source>
</evidence>
<evidence type="ECO:0000256" key="2">
    <source>
        <dbReference type="SAM" id="SignalP"/>
    </source>
</evidence>
<dbReference type="Gene3D" id="2.60.120.260">
    <property type="entry name" value="Galactose-binding domain-like"/>
    <property type="match status" value="1"/>
</dbReference>
<dbReference type="AlphaFoldDB" id="A0A1X6MIN8"/>